<evidence type="ECO:0000313" key="5">
    <source>
        <dbReference type="EMBL" id="CAB9498726.1"/>
    </source>
</evidence>
<evidence type="ECO:0000259" key="4">
    <source>
        <dbReference type="PROSITE" id="PS50215"/>
    </source>
</evidence>
<feature type="chain" id="PRO_5040120595" evidence="3">
    <location>
        <begin position="28"/>
        <end position="516"/>
    </location>
</feature>
<gene>
    <name evidence="5" type="ORF">SEMRO_44_G026500.1</name>
</gene>
<keyword evidence="1" id="KW-0479">Metal-binding</keyword>
<dbReference type="GO" id="GO:0046872">
    <property type="term" value="F:metal ion binding"/>
    <property type="evidence" value="ECO:0007669"/>
    <property type="project" value="UniProtKB-KW"/>
</dbReference>
<evidence type="ECO:0000313" key="6">
    <source>
        <dbReference type="Proteomes" id="UP001153069"/>
    </source>
</evidence>
<dbReference type="InterPro" id="IPR024079">
    <property type="entry name" value="MetalloPept_cat_dom_sf"/>
</dbReference>
<dbReference type="Proteomes" id="UP001153069">
    <property type="component" value="Unassembled WGS sequence"/>
</dbReference>
<sequence length="516" mass="55785">MLRGSVKHIGSLFVAVAALLLPVSNEAAVNASVDESGNLRGSRDLRIDIPFLQKVKENNNLEDDFAIVLQECTGSTLQVDSETISIARKDLAVVNGIFTEGAEFFLNGHKQYSLPFHSVYKSLEDPTVIIVKGSKGRLQSATKIDPVTGETISVVPIEAGSEVFITVHENDIDQLKMNQFKYGDGDLFPPGEQRSLQTTNKTDRRALMSTCESYQVIELAVAYDHTFCQFHGSAVDANAAVQSIVSQASMKFEQICMRVMVSHVDGYCNEDTDPFVEVINGASQVCGNDFDTLLFRFRTYWRSTGKHQTISADTVHLFHGVNFPENTVGCAWNQAICGSYAYGVNQVTYTTVQSKWSTLIAHEIGHNVGAGHSSSSSSIMFPTICNSCLTFDGTSANAILSHISTKTCLETVIDSPSTSGAVPSSSPSGSPSISPSLFPSSSPSELTASPVTVTESPTESPSSLPTLFPSPEPSQEPSPKQIFEPAEEKCAAAYWHRCHHTPCCSGLKCYFGIICA</sequence>
<reference evidence="5" key="1">
    <citation type="submission" date="2020-06" db="EMBL/GenBank/DDBJ databases">
        <authorList>
            <consortium name="Plant Systems Biology data submission"/>
        </authorList>
    </citation>
    <scope>NUCLEOTIDE SEQUENCE</scope>
    <source>
        <strain evidence="5">D6</strain>
    </source>
</reference>
<name>A0A9N8DBC9_9STRA</name>
<dbReference type="InterPro" id="IPR001590">
    <property type="entry name" value="Peptidase_M12B"/>
</dbReference>
<feature type="binding site" evidence="1">
    <location>
        <position position="372"/>
    </location>
    <ligand>
        <name>Zn(2+)</name>
        <dbReference type="ChEBI" id="CHEBI:29105"/>
        <note>catalytic</note>
    </ligand>
</feature>
<evidence type="ECO:0000256" key="1">
    <source>
        <dbReference type="PROSITE-ProRule" id="PRU00276"/>
    </source>
</evidence>
<dbReference type="GO" id="GO:0004222">
    <property type="term" value="F:metalloendopeptidase activity"/>
    <property type="evidence" value="ECO:0007669"/>
    <property type="project" value="InterPro"/>
</dbReference>
<keyword evidence="1" id="KW-0862">Zinc</keyword>
<feature type="binding site" evidence="1">
    <location>
        <position position="366"/>
    </location>
    <ligand>
        <name>Zn(2+)</name>
        <dbReference type="ChEBI" id="CHEBI:29105"/>
        <note>catalytic</note>
    </ligand>
</feature>
<feature type="binding site" evidence="1">
    <location>
        <position position="362"/>
    </location>
    <ligand>
        <name>Zn(2+)</name>
        <dbReference type="ChEBI" id="CHEBI:29105"/>
        <note>catalytic</note>
    </ligand>
</feature>
<comment type="caution">
    <text evidence="5">The sequence shown here is derived from an EMBL/GenBank/DDBJ whole genome shotgun (WGS) entry which is preliminary data.</text>
</comment>
<dbReference type="SUPFAM" id="SSF55486">
    <property type="entry name" value="Metalloproteases ('zincins'), catalytic domain"/>
    <property type="match status" value="1"/>
</dbReference>
<keyword evidence="6" id="KW-1185">Reference proteome</keyword>
<dbReference type="Gene3D" id="3.40.390.10">
    <property type="entry name" value="Collagenase (Catalytic Domain)"/>
    <property type="match status" value="1"/>
</dbReference>
<keyword evidence="3" id="KW-0732">Signal</keyword>
<evidence type="ECO:0000256" key="3">
    <source>
        <dbReference type="SAM" id="SignalP"/>
    </source>
</evidence>
<dbReference type="PROSITE" id="PS50215">
    <property type="entry name" value="ADAM_MEPRO"/>
    <property type="match status" value="1"/>
</dbReference>
<dbReference type="Pfam" id="PF13688">
    <property type="entry name" value="Reprolysin_5"/>
    <property type="match status" value="1"/>
</dbReference>
<feature type="compositionally biased region" description="Low complexity" evidence="2">
    <location>
        <begin position="419"/>
        <end position="467"/>
    </location>
</feature>
<evidence type="ECO:0000256" key="2">
    <source>
        <dbReference type="SAM" id="MobiDB-lite"/>
    </source>
</evidence>
<feature type="signal peptide" evidence="3">
    <location>
        <begin position="1"/>
        <end position="27"/>
    </location>
</feature>
<dbReference type="PANTHER" id="PTHR11905">
    <property type="entry name" value="ADAM A DISINTEGRIN AND METALLOPROTEASE DOMAIN"/>
    <property type="match status" value="1"/>
</dbReference>
<protein>
    <submittedName>
        <fullName evidence="5">ADAM metallopeptidase domain 8</fullName>
    </submittedName>
</protein>
<dbReference type="EMBL" id="CAICTM010000044">
    <property type="protein sequence ID" value="CAB9498726.1"/>
    <property type="molecule type" value="Genomic_DNA"/>
</dbReference>
<feature type="active site" evidence="1">
    <location>
        <position position="363"/>
    </location>
</feature>
<accession>A0A9N8DBC9</accession>
<dbReference type="AlphaFoldDB" id="A0A9N8DBC9"/>
<dbReference type="PANTHER" id="PTHR11905:SF159">
    <property type="entry name" value="ADAM METALLOPROTEASE"/>
    <property type="match status" value="1"/>
</dbReference>
<dbReference type="OrthoDB" id="5951731at2759"/>
<feature type="region of interest" description="Disordered" evidence="2">
    <location>
        <begin position="419"/>
        <end position="481"/>
    </location>
</feature>
<organism evidence="5 6">
    <name type="scientific">Seminavis robusta</name>
    <dbReference type="NCBI Taxonomy" id="568900"/>
    <lineage>
        <taxon>Eukaryota</taxon>
        <taxon>Sar</taxon>
        <taxon>Stramenopiles</taxon>
        <taxon>Ochrophyta</taxon>
        <taxon>Bacillariophyta</taxon>
        <taxon>Bacillariophyceae</taxon>
        <taxon>Bacillariophycidae</taxon>
        <taxon>Naviculales</taxon>
        <taxon>Naviculaceae</taxon>
        <taxon>Seminavis</taxon>
    </lineage>
</organism>
<comment type="caution">
    <text evidence="1">Lacks conserved residue(s) required for the propagation of feature annotation.</text>
</comment>
<proteinExistence type="predicted"/>
<dbReference type="GO" id="GO:0006508">
    <property type="term" value="P:proteolysis"/>
    <property type="evidence" value="ECO:0007669"/>
    <property type="project" value="InterPro"/>
</dbReference>
<feature type="domain" description="Peptidase M12B" evidence="4">
    <location>
        <begin position="215"/>
        <end position="389"/>
    </location>
</feature>